<comment type="caution">
    <text evidence="2">The sequence shown here is derived from an EMBL/GenBank/DDBJ whole genome shotgun (WGS) entry which is preliminary data.</text>
</comment>
<evidence type="ECO:0000313" key="2">
    <source>
        <dbReference type="EMBL" id="EGF29394.1"/>
    </source>
</evidence>
<reference evidence="2 3" key="1">
    <citation type="journal article" date="2013" name="Mar. Genomics">
        <title>Expression of sulfatases in Rhodopirellula baltica and the diversity of sulfatases in the genus Rhodopirellula.</title>
        <authorList>
            <person name="Wegner C.E."/>
            <person name="Richter-Heitmann T."/>
            <person name="Klindworth A."/>
            <person name="Klockow C."/>
            <person name="Richter M."/>
            <person name="Achstetter T."/>
            <person name="Glockner F.O."/>
            <person name="Harder J."/>
        </authorList>
    </citation>
    <scope>NUCLEOTIDE SEQUENCE [LARGE SCALE GENOMIC DNA]</scope>
    <source>
        <strain evidence="2 3">WH47</strain>
    </source>
</reference>
<name>F2ALP8_RHOBT</name>
<accession>F2ALP8</accession>
<sequence>MPIAVAGGLAGILHQTGVTTLDIDLVIPSGRSDEFGCAAETAGFRWINRSDNGWHRFVVDDVEGEVSIECLPAGKNSPRDAEDAPPIPEPEELGVSSGLGYANLTGWVLMKLVANRDKDRYHLGEAVKQMDETKIAMVVQHLRKYPTRYLREFQRILQACQDEDSRNW</sequence>
<evidence type="ECO:0000256" key="1">
    <source>
        <dbReference type="SAM" id="MobiDB-lite"/>
    </source>
</evidence>
<gene>
    <name evidence="2" type="ORF">RBWH47_02758</name>
</gene>
<dbReference type="PATRIC" id="fig|991778.3.peg.620"/>
<dbReference type="AlphaFoldDB" id="F2ALP8"/>
<proteinExistence type="predicted"/>
<evidence type="ECO:0000313" key="3">
    <source>
        <dbReference type="Proteomes" id="UP000006222"/>
    </source>
</evidence>
<dbReference type="RefSeq" id="WP_007324565.1">
    <property type="nucleotide sequence ID" value="NZ_AFAR01000032.1"/>
</dbReference>
<protein>
    <submittedName>
        <fullName evidence="2">Uncharacterized protein</fullName>
    </submittedName>
</protein>
<feature type="region of interest" description="Disordered" evidence="1">
    <location>
        <begin position="71"/>
        <end position="92"/>
    </location>
</feature>
<organism evidence="2 3">
    <name type="scientific">Rhodopirellula baltica WH47</name>
    <dbReference type="NCBI Taxonomy" id="991778"/>
    <lineage>
        <taxon>Bacteria</taxon>
        <taxon>Pseudomonadati</taxon>
        <taxon>Planctomycetota</taxon>
        <taxon>Planctomycetia</taxon>
        <taxon>Pirellulales</taxon>
        <taxon>Pirellulaceae</taxon>
        <taxon>Rhodopirellula</taxon>
    </lineage>
</organism>
<dbReference type="Proteomes" id="UP000006222">
    <property type="component" value="Unassembled WGS sequence"/>
</dbReference>
<dbReference type="EMBL" id="AFAR01000032">
    <property type="protein sequence ID" value="EGF29394.1"/>
    <property type="molecule type" value="Genomic_DNA"/>
</dbReference>